<feature type="region of interest" description="Disordered" evidence="1">
    <location>
        <begin position="235"/>
        <end position="263"/>
    </location>
</feature>
<dbReference type="EMBL" id="JAAOAO010001175">
    <property type="protein sequence ID" value="KAF5528960.1"/>
    <property type="molecule type" value="Genomic_DNA"/>
</dbReference>
<proteinExistence type="predicted"/>
<gene>
    <name evidence="2" type="ORF">FNAPI_14031</name>
</gene>
<accession>A0A8H5I2M1</accession>
<evidence type="ECO:0000313" key="2">
    <source>
        <dbReference type="EMBL" id="KAF5528960.1"/>
    </source>
</evidence>
<name>A0A8H5I2M1_9HYPO</name>
<comment type="caution">
    <text evidence="2">The sequence shown here is derived from an EMBL/GenBank/DDBJ whole genome shotgun (WGS) entry which is preliminary data.</text>
</comment>
<evidence type="ECO:0000256" key="1">
    <source>
        <dbReference type="SAM" id="MobiDB-lite"/>
    </source>
</evidence>
<dbReference type="PANTHER" id="PTHR42068">
    <property type="entry name" value="YALI0B18964P"/>
    <property type="match status" value="1"/>
</dbReference>
<dbReference type="AlphaFoldDB" id="A0A8H5I2M1"/>
<protein>
    <submittedName>
        <fullName evidence="2">Uncharacterized protein</fullName>
    </submittedName>
</protein>
<feature type="compositionally biased region" description="Polar residues" evidence="1">
    <location>
        <begin position="235"/>
        <end position="247"/>
    </location>
</feature>
<dbReference type="Proteomes" id="UP000574317">
    <property type="component" value="Unassembled WGS sequence"/>
</dbReference>
<keyword evidence="3" id="KW-1185">Reference proteome</keyword>
<evidence type="ECO:0000313" key="3">
    <source>
        <dbReference type="Proteomes" id="UP000574317"/>
    </source>
</evidence>
<dbReference type="PANTHER" id="PTHR42068:SF1">
    <property type="entry name" value="YALI0B18964P"/>
    <property type="match status" value="1"/>
</dbReference>
<sequence length="294" mass="32334">MRQNSRTPMPAFARGLPQDIFAAAPQTAWPMNNQQLIPGGLVGVIASEERAKKARRAPPSTGFQPLPDTNEAFNWGQAATQPVGIAHSFGLPATQTPMAFSRPQTPVAVPQRPPLTSNQEMFNLLQAQTEVLRSMATMNQRSNQPWNAFSSQQSVMNMGPPAAGSAYAPSLYAPSNYAKSNYARSVYQQPGGYAASVAPSERNTVGLPSRYRPVSKAVNQTLSVKASKKDDAISLSNWNNNRSNVPRTSVAVEQDSTDDDDDDAFWRAKRDKRDRRRARFIQEDDLGIKPEWIS</sequence>
<organism evidence="2 3">
    <name type="scientific">Fusarium napiforme</name>
    <dbReference type="NCBI Taxonomy" id="42672"/>
    <lineage>
        <taxon>Eukaryota</taxon>
        <taxon>Fungi</taxon>
        <taxon>Dikarya</taxon>
        <taxon>Ascomycota</taxon>
        <taxon>Pezizomycotina</taxon>
        <taxon>Sordariomycetes</taxon>
        <taxon>Hypocreomycetidae</taxon>
        <taxon>Hypocreales</taxon>
        <taxon>Nectriaceae</taxon>
        <taxon>Fusarium</taxon>
        <taxon>Fusarium fujikuroi species complex</taxon>
    </lineage>
</organism>
<reference evidence="2 3" key="1">
    <citation type="submission" date="2020-05" db="EMBL/GenBank/DDBJ databases">
        <title>Identification and distribution of gene clusters putatively required for synthesis of sphingolipid metabolism inhibitors in phylogenetically diverse species of the filamentous fungus Fusarium.</title>
        <authorList>
            <person name="Kim H.-S."/>
            <person name="Busman M."/>
            <person name="Brown D.W."/>
            <person name="Divon H."/>
            <person name="Uhlig S."/>
            <person name="Proctor R.H."/>
        </authorList>
    </citation>
    <scope>NUCLEOTIDE SEQUENCE [LARGE SCALE GENOMIC DNA]</scope>
    <source>
        <strain evidence="2 3">NRRL 25196</strain>
    </source>
</reference>